<feature type="domain" description="Sulfatase N-terminal" evidence="2">
    <location>
        <begin position="21"/>
        <end position="394"/>
    </location>
</feature>
<gene>
    <name evidence="3" type="ORF">PROH_17095</name>
</gene>
<protein>
    <submittedName>
        <fullName evidence="3">Sulfatase</fullName>
    </submittedName>
</protein>
<dbReference type="STRING" id="317619.GCA_000332315_01513"/>
<feature type="compositionally biased region" description="Basic and acidic residues" evidence="1">
    <location>
        <begin position="607"/>
        <end position="619"/>
    </location>
</feature>
<dbReference type="EMBL" id="AJTX02000007">
    <property type="protein sequence ID" value="KKI98775.1"/>
    <property type="molecule type" value="Genomic_DNA"/>
</dbReference>
<dbReference type="InterPro" id="IPR000917">
    <property type="entry name" value="Sulfatase_N"/>
</dbReference>
<dbReference type="Pfam" id="PF00884">
    <property type="entry name" value="Sulfatase"/>
    <property type="match status" value="1"/>
</dbReference>
<evidence type="ECO:0000313" key="4">
    <source>
        <dbReference type="Proteomes" id="UP000034681"/>
    </source>
</evidence>
<dbReference type="Proteomes" id="UP000034681">
    <property type="component" value="Unassembled WGS sequence"/>
</dbReference>
<accession>A0A0M2PQD8</accession>
<evidence type="ECO:0000256" key="1">
    <source>
        <dbReference type="SAM" id="MobiDB-lite"/>
    </source>
</evidence>
<comment type="caution">
    <text evidence="3">The sequence shown here is derived from an EMBL/GenBank/DDBJ whole genome shotgun (WGS) entry which is preliminary data.</text>
</comment>
<evidence type="ECO:0000259" key="2">
    <source>
        <dbReference type="Pfam" id="PF00884"/>
    </source>
</evidence>
<dbReference type="SUPFAM" id="SSF53649">
    <property type="entry name" value="Alkaline phosphatase-like"/>
    <property type="match status" value="1"/>
</dbReference>
<dbReference type="CDD" id="cd16148">
    <property type="entry name" value="sulfatase_like"/>
    <property type="match status" value="1"/>
</dbReference>
<proteinExistence type="predicted"/>
<organism evidence="3 4">
    <name type="scientific">Prochlorothrix hollandica PCC 9006 = CALU 1027</name>
    <dbReference type="NCBI Taxonomy" id="317619"/>
    <lineage>
        <taxon>Bacteria</taxon>
        <taxon>Bacillati</taxon>
        <taxon>Cyanobacteriota</taxon>
        <taxon>Cyanophyceae</taxon>
        <taxon>Prochlorotrichales</taxon>
        <taxon>Prochlorotrichaceae</taxon>
        <taxon>Prochlorothrix</taxon>
    </lineage>
</organism>
<dbReference type="InterPro" id="IPR052701">
    <property type="entry name" value="GAG_Ulvan_Degrading_Sulfatases"/>
</dbReference>
<dbReference type="AlphaFoldDB" id="A0A0M2PQD8"/>
<keyword evidence="4" id="KW-1185">Reference proteome</keyword>
<reference evidence="3" key="1">
    <citation type="submission" date="2012-04" db="EMBL/GenBank/DDBJ databases">
        <authorList>
            <person name="Borisov I.G."/>
            <person name="Ivanikova N.V."/>
            <person name="Pinevich A.V."/>
        </authorList>
    </citation>
    <scope>NUCLEOTIDE SEQUENCE</scope>
    <source>
        <strain evidence="3">CALU 1027</strain>
    </source>
</reference>
<dbReference type="eggNOG" id="COG3119">
    <property type="taxonomic scope" value="Bacteria"/>
</dbReference>
<dbReference type="Gene3D" id="3.40.720.10">
    <property type="entry name" value="Alkaline Phosphatase, subunit A"/>
    <property type="match status" value="1"/>
</dbReference>
<dbReference type="InterPro" id="IPR017850">
    <property type="entry name" value="Alkaline_phosphatase_core_sf"/>
</dbReference>
<feature type="region of interest" description="Disordered" evidence="1">
    <location>
        <begin position="577"/>
        <end position="619"/>
    </location>
</feature>
<evidence type="ECO:0000313" key="3">
    <source>
        <dbReference type="EMBL" id="KKI98775.1"/>
    </source>
</evidence>
<sequence>MSPSAAASDRPVSPTPALQPPNILLLVLDTQRADRLSCYGYGKATSPHLDAFAQDSTRFNHAIAPAQWTIPSHASMFTGSYPSEHQVLQSYSVLPESLPTLAERLQAGGYFTAGFCNNPLVGIINNGLRRGFYSFLNYSGLLTDRPNQAGSHPGWVGRYRQFFKRCLATVLSQVQDAFARSEWLLSLSLTPLMVPLWQTALSFKGNTAKSLGDAARLLVNRQIDRQTLDPQQPIFAFINLMGTHMPYHPPRRYVAQFAPHVLQDKTAQHYLRHFNSDVYGWLAPLAGALNPQQKATLDGMYDAEVAHQDEQLGQFFQTLKAGGVLDNTVVMICSDHGEHLGEKQFIGHSLSIYNELVQVPLIIRDPQGQLPPGSVVEETVSTRRLFHTALAAAGLATAAEQALSLVPVGRGTASTGAIDLEAIGLEAIGLEATSIGTNGVGINGVELEAANPEAQVASRDGAAAEGAVAVGAGSRSPATEIPAPLFDPVFSEAIPPQNVVNLLRKRQPQLIHDRACDQPRRAVWAGSHKLIETGNAATGIKTLELYDIHSDPTESLNLRDILPENVEVLQDCLLGFSSPYPESSPDGSAGTLGDRPSRAPGFDDPEVQQRLRDLGYLEE</sequence>
<dbReference type="PANTHER" id="PTHR43751:SF3">
    <property type="entry name" value="SULFATASE N-TERMINAL DOMAIN-CONTAINING PROTEIN"/>
    <property type="match status" value="1"/>
</dbReference>
<name>A0A0M2PQD8_PROHO</name>
<dbReference type="PANTHER" id="PTHR43751">
    <property type="entry name" value="SULFATASE"/>
    <property type="match status" value="1"/>
</dbReference>